<dbReference type="InterPro" id="IPR001647">
    <property type="entry name" value="HTH_TetR"/>
</dbReference>
<comment type="caution">
    <text evidence="7">The sequence shown here is derived from an EMBL/GenBank/DDBJ whole genome shotgun (WGS) entry which is preliminary data.</text>
</comment>
<dbReference type="PROSITE" id="PS50977">
    <property type="entry name" value="HTH_TETR_2"/>
    <property type="match status" value="1"/>
</dbReference>
<keyword evidence="8" id="KW-1185">Reference proteome</keyword>
<dbReference type="SUPFAM" id="SSF48498">
    <property type="entry name" value="Tetracyclin repressor-like, C-terminal domain"/>
    <property type="match status" value="1"/>
</dbReference>
<dbReference type="GO" id="GO:0000976">
    <property type="term" value="F:transcription cis-regulatory region binding"/>
    <property type="evidence" value="ECO:0007669"/>
    <property type="project" value="TreeGrafter"/>
</dbReference>
<feature type="domain" description="HTH tetR-type" evidence="6">
    <location>
        <begin position="29"/>
        <end position="89"/>
    </location>
</feature>
<evidence type="ECO:0000313" key="7">
    <source>
        <dbReference type="EMBL" id="ORV53182.1"/>
    </source>
</evidence>
<dbReference type="Proteomes" id="UP000193010">
    <property type="component" value="Unassembled WGS sequence"/>
</dbReference>
<dbReference type="Gene3D" id="1.10.357.10">
    <property type="entry name" value="Tetracycline Repressor, domain 2"/>
    <property type="match status" value="1"/>
</dbReference>
<evidence type="ECO:0000256" key="3">
    <source>
        <dbReference type="ARBA" id="ARBA00023163"/>
    </source>
</evidence>
<dbReference type="PANTHER" id="PTHR30055">
    <property type="entry name" value="HTH-TYPE TRANSCRIPTIONAL REGULATOR RUTR"/>
    <property type="match status" value="1"/>
</dbReference>
<protein>
    <recommendedName>
        <fullName evidence="6">HTH tetR-type domain-containing protein</fullName>
    </recommendedName>
</protein>
<feature type="DNA-binding region" description="H-T-H motif" evidence="4">
    <location>
        <begin position="52"/>
        <end position="71"/>
    </location>
</feature>
<dbReference type="AlphaFoldDB" id="A0A1X1U8Q3"/>
<evidence type="ECO:0000256" key="5">
    <source>
        <dbReference type="SAM" id="MobiDB-lite"/>
    </source>
</evidence>
<dbReference type="InterPro" id="IPR023772">
    <property type="entry name" value="DNA-bd_HTH_TetR-type_CS"/>
</dbReference>
<dbReference type="InterPro" id="IPR050109">
    <property type="entry name" value="HTH-type_TetR-like_transc_reg"/>
</dbReference>
<dbReference type="InterPro" id="IPR009057">
    <property type="entry name" value="Homeodomain-like_sf"/>
</dbReference>
<proteinExistence type="predicted"/>
<dbReference type="PRINTS" id="PR00455">
    <property type="entry name" value="HTHTETR"/>
</dbReference>
<dbReference type="STRING" id="292462.AWC05_20825"/>
<gene>
    <name evidence="7" type="ORF">AWC05_20825</name>
</gene>
<evidence type="ECO:0000259" key="6">
    <source>
        <dbReference type="PROSITE" id="PS50977"/>
    </source>
</evidence>
<dbReference type="Pfam" id="PF00440">
    <property type="entry name" value="TetR_N"/>
    <property type="match status" value="1"/>
</dbReference>
<organism evidence="7 8">
    <name type="scientific">Mycobacterium florentinum</name>
    <dbReference type="NCBI Taxonomy" id="292462"/>
    <lineage>
        <taxon>Bacteria</taxon>
        <taxon>Bacillati</taxon>
        <taxon>Actinomycetota</taxon>
        <taxon>Actinomycetes</taxon>
        <taxon>Mycobacteriales</taxon>
        <taxon>Mycobacteriaceae</taxon>
        <taxon>Mycobacterium</taxon>
        <taxon>Mycobacterium simiae complex</taxon>
    </lineage>
</organism>
<evidence type="ECO:0000313" key="8">
    <source>
        <dbReference type="Proteomes" id="UP000193010"/>
    </source>
</evidence>
<dbReference type="PROSITE" id="PS01081">
    <property type="entry name" value="HTH_TETR_1"/>
    <property type="match status" value="1"/>
</dbReference>
<keyword evidence="3" id="KW-0804">Transcription</keyword>
<keyword evidence="2 4" id="KW-0238">DNA-binding</keyword>
<dbReference type="Gene3D" id="1.10.10.60">
    <property type="entry name" value="Homeodomain-like"/>
    <property type="match status" value="1"/>
</dbReference>
<evidence type="ECO:0000256" key="2">
    <source>
        <dbReference type="ARBA" id="ARBA00023125"/>
    </source>
</evidence>
<evidence type="ECO:0000256" key="1">
    <source>
        <dbReference type="ARBA" id="ARBA00023015"/>
    </source>
</evidence>
<dbReference type="GO" id="GO:0003700">
    <property type="term" value="F:DNA-binding transcription factor activity"/>
    <property type="evidence" value="ECO:0007669"/>
    <property type="project" value="TreeGrafter"/>
</dbReference>
<dbReference type="PANTHER" id="PTHR30055:SF148">
    <property type="entry name" value="TETR-FAMILY TRANSCRIPTIONAL REGULATOR"/>
    <property type="match status" value="1"/>
</dbReference>
<accession>A0A1X1U8Q3</accession>
<dbReference type="Pfam" id="PF16859">
    <property type="entry name" value="TetR_C_11"/>
    <property type="match status" value="1"/>
</dbReference>
<feature type="region of interest" description="Disordered" evidence="5">
    <location>
        <begin position="1"/>
        <end position="29"/>
    </location>
</feature>
<dbReference type="RefSeq" id="WP_163667404.1">
    <property type="nucleotide sequence ID" value="NZ_AP022576.1"/>
</dbReference>
<sequence>MTPGRAAQERPDASDAKADDAARGRPRDMQRRAAVIAATRELLIASGYEEITLAGVARHAGVSRPFVYEHWGSKFALVEDAIFSVPGEYPAIDELPFADALTSLITGMVRVQSDPAYLAGMPGVATVLYSRPDLVEQVEARYMAPIRALWVRLIERGKTEGLVRSEVDGSALMDTVRGAVTLHTSVNKALGEAELIAHLRSLIIHGITVGTTIEDFPYIV</sequence>
<dbReference type="SUPFAM" id="SSF46689">
    <property type="entry name" value="Homeodomain-like"/>
    <property type="match status" value="1"/>
</dbReference>
<reference evidence="7 8" key="1">
    <citation type="submission" date="2016-01" db="EMBL/GenBank/DDBJ databases">
        <title>The new phylogeny of the genus Mycobacterium.</title>
        <authorList>
            <person name="Tarcisio F."/>
            <person name="Conor M."/>
            <person name="Antonella G."/>
            <person name="Elisabetta G."/>
            <person name="Giulia F.S."/>
            <person name="Sara T."/>
            <person name="Anna F."/>
            <person name="Clotilde B."/>
            <person name="Roberto B."/>
            <person name="Veronica D.S."/>
            <person name="Fabio R."/>
            <person name="Monica P."/>
            <person name="Olivier J."/>
            <person name="Enrico T."/>
            <person name="Nicola S."/>
        </authorList>
    </citation>
    <scope>NUCLEOTIDE SEQUENCE [LARGE SCALE GENOMIC DNA]</scope>
    <source>
        <strain evidence="7 8">DSM 44852</strain>
    </source>
</reference>
<name>A0A1X1U8Q3_MYCFL</name>
<dbReference type="EMBL" id="LQOV01000014">
    <property type="protein sequence ID" value="ORV53182.1"/>
    <property type="molecule type" value="Genomic_DNA"/>
</dbReference>
<dbReference type="InterPro" id="IPR011075">
    <property type="entry name" value="TetR_C"/>
</dbReference>
<feature type="compositionally biased region" description="Basic and acidic residues" evidence="5">
    <location>
        <begin position="7"/>
        <end position="29"/>
    </location>
</feature>
<keyword evidence="1" id="KW-0805">Transcription regulation</keyword>
<dbReference type="InterPro" id="IPR036271">
    <property type="entry name" value="Tet_transcr_reg_TetR-rel_C_sf"/>
</dbReference>
<evidence type="ECO:0000256" key="4">
    <source>
        <dbReference type="PROSITE-ProRule" id="PRU00335"/>
    </source>
</evidence>